<evidence type="ECO:0000256" key="2">
    <source>
        <dbReference type="ARBA" id="ARBA00004567"/>
    </source>
</evidence>
<dbReference type="GO" id="GO:0034198">
    <property type="term" value="P:cellular response to amino acid starvation"/>
    <property type="evidence" value="ECO:0007669"/>
    <property type="project" value="TreeGrafter"/>
</dbReference>
<keyword evidence="17" id="KW-0539">Nucleus</keyword>
<feature type="repeat" description="WD" evidence="27">
    <location>
        <begin position="254"/>
        <end position="286"/>
    </location>
</feature>
<feature type="region of interest" description="Disordered" evidence="28">
    <location>
        <begin position="397"/>
        <end position="419"/>
    </location>
</feature>
<evidence type="ECO:0000313" key="30">
    <source>
        <dbReference type="Proteomes" id="UP000052978"/>
    </source>
</evidence>
<dbReference type="GO" id="GO:0051301">
    <property type="term" value="P:cell division"/>
    <property type="evidence" value="ECO:0007669"/>
    <property type="project" value="UniProtKB-KW"/>
</dbReference>
<keyword evidence="7 27" id="KW-0853">WD repeat</keyword>
<evidence type="ECO:0000256" key="12">
    <source>
        <dbReference type="ARBA" id="ARBA00022838"/>
    </source>
</evidence>
<comment type="similarity">
    <text evidence="5">Belongs to the WD repeat SEC13 family.</text>
</comment>
<comment type="subunit">
    <text evidence="21">Component of the Nup107-160 subcomplex of the nuclear pore complex (NPC). The Nup107-160 subcomplex includes NUP160, NUP133, NUP107, NUP98, NUP85, NUP43, NUP37, SEH1 and SEC13. The SEH1 subunit appears to be only weakly associated with the Nup107-160 subcomplex. Component of the GATOR2 subcomplex, composed of MIOS, SEC13, SEH1L, WDR24 and WDR59. The GATOR2 complex interacts with CASTOR1 and CASTOR2; the interaction is negatively regulated by arginine. The GATOR2 complex interacts with SESN1, SESN2 and SESN3; the interaction is negatively regulated by amino acids. SESN1, SESN2 and SESN3 convey leucine availability via direct interaction with SEH1L and WDR24.</text>
</comment>
<reference evidence="29 30" key="1">
    <citation type="journal article" date="2013" name="Nat. Commun.">
        <title>Genome analysis reveals insights into physiology and longevity of the Brandt's bat Myotis brandtii.</title>
        <authorList>
            <person name="Seim I."/>
            <person name="Fang X."/>
            <person name="Xiong Z."/>
            <person name="Lobanov A.V."/>
            <person name="Huang Z."/>
            <person name="Ma S."/>
            <person name="Feng Y."/>
            <person name="Turanov A.A."/>
            <person name="Zhu Y."/>
            <person name="Lenz T.L."/>
            <person name="Gerashchenko M.V."/>
            <person name="Fan D."/>
            <person name="Hee Yim S."/>
            <person name="Yao X."/>
            <person name="Jordan D."/>
            <person name="Xiong Y."/>
            <person name="Ma Y."/>
            <person name="Lyapunov A.N."/>
            <person name="Chen G."/>
            <person name="Kulakova O.I."/>
            <person name="Sun Y."/>
            <person name="Lee S.G."/>
            <person name="Bronson R.T."/>
            <person name="Moskalev A.A."/>
            <person name="Sunyaev S.R."/>
            <person name="Zhang G."/>
            <person name="Krogh A."/>
            <person name="Wang J."/>
            <person name="Gladyshev V.N."/>
        </authorList>
    </citation>
    <scope>NUCLEOTIDE SEQUENCE [LARGE SCALE GENOMIC DNA]</scope>
</reference>
<dbReference type="Gene3D" id="2.130.10.10">
    <property type="entry name" value="YVTN repeat-like/Quinoprotein amine dehydrogenase"/>
    <property type="match status" value="1"/>
</dbReference>
<dbReference type="Proteomes" id="UP000052978">
    <property type="component" value="Unassembled WGS sequence"/>
</dbReference>
<dbReference type="CDD" id="cd21856">
    <property type="entry name" value="Plk4BD_Cep192"/>
    <property type="match status" value="1"/>
</dbReference>
<dbReference type="InterPro" id="IPR015943">
    <property type="entry name" value="WD40/YVTN_repeat-like_dom_sf"/>
</dbReference>
<evidence type="ECO:0000256" key="27">
    <source>
        <dbReference type="PROSITE-ProRule" id="PRU00221"/>
    </source>
</evidence>
<dbReference type="PROSITE" id="PS50082">
    <property type="entry name" value="WD_REPEATS_2"/>
    <property type="match status" value="1"/>
</dbReference>
<dbReference type="SMART" id="SM00320">
    <property type="entry name" value="WD40"/>
    <property type="match status" value="5"/>
</dbReference>
<evidence type="ECO:0000256" key="23">
    <source>
        <dbReference type="ARBA" id="ARBA00069777"/>
    </source>
</evidence>
<proteinExistence type="inferred from homology"/>
<evidence type="ECO:0000256" key="18">
    <source>
        <dbReference type="ARBA" id="ARBA00023306"/>
    </source>
</evidence>
<evidence type="ECO:0000256" key="11">
    <source>
        <dbReference type="ARBA" id="ARBA00022829"/>
    </source>
</evidence>
<evidence type="ECO:0000313" key="29">
    <source>
        <dbReference type="EMBL" id="EPQ08211.1"/>
    </source>
</evidence>
<accession>S7MUL9</accession>
<evidence type="ECO:0000256" key="28">
    <source>
        <dbReference type="SAM" id="MobiDB-lite"/>
    </source>
</evidence>
<sequence>MISKISKGARYKINTQKLVAFLYINNELSEKATKTHSGSVWRVTWAHPEFGQVLASCSFDRTAAVWEEIVGESNDKLRGQSHWVKRTTLVDSRTSVTDVKFAPKHMGLMLATCSADGIVRIYEAPDVMNLSQWSLQHEISCKLSCSCISWNPSSSRAHSPMIAVGSDDSSPNAMAKVQIFEYNENTRKYAKAETLMTVTDPVHDIAFAPNLGRSYHILAIATKDVRIFTLKPVRKELTSSGGPTKFEIHIVAQFDNHNSQVWRVSWNITGTVLASSGDDGCVRLWKANYMDNWKCTGILKGNGSPVNGSTQQGNPNPSLGSSIPNLQNSLNGSSAGRYSDIQASYLVEERSSVPSESSPGSQSEAEPREKLQLSFQDDGDERKSHIESQHLSDAVLKESAFPNNRAKTEEEEANTAESFHRQDPCVKILPLDQVQDDDIDDEEFYDDHLEAYFEQLAIPGMIYEDLEGQELPEKDFRLPIGNSIDNGNSRRYVDDVLPFSSNTLRIEKKKEGAESSKGIVLHCDRESTREEVLVKTVRTANAKFNPVYFHDDTNVNRGDFDLMNPLKLEAGSPHQNKQLASDSDTKIPKVSIQKNMNIASLKPINKNNINSDILQSPTSERRACESYESIEKNKDRQQAPDKQAVKKFCYIDVAKVNTRIKPDGEKMAYTCSTGFRLWILPRKLG</sequence>
<dbReference type="GO" id="GO:0005765">
    <property type="term" value="C:lysosomal membrane"/>
    <property type="evidence" value="ECO:0007669"/>
    <property type="project" value="UniProtKB-SubCell"/>
</dbReference>
<keyword evidence="11" id="KW-0159">Chromosome partition</keyword>
<protein>
    <recommendedName>
        <fullName evidence="23">Nucleoporin SEH1</fullName>
    </recommendedName>
    <alternativeName>
        <fullName evidence="24">GATOR2 complex protein SEH1</fullName>
    </alternativeName>
    <alternativeName>
        <fullName evidence="22">Nucleoporin seh1</fullName>
    </alternativeName>
    <alternativeName>
        <fullName evidence="25 26">Nup107-160 subcomplex subunit SEH1</fullName>
    </alternativeName>
</protein>
<keyword evidence="18" id="KW-0131">Cell cycle</keyword>
<dbReference type="InterPro" id="IPR036322">
    <property type="entry name" value="WD40_repeat_dom_sf"/>
</dbReference>
<dbReference type="InterPro" id="IPR057665">
    <property type="entry name" value="CEP192_PLK4_bind"/>
</dbReference>
<evidence type="ECO:0000256" key="15">
    <source>
        <dbReference type="ARBA" id="ARBA00023132"/>
    </source>
</evidence>
<feature type="region of interest" description="Disordered" evidence="28">
    <location>
        <begin position="348"/>
        <end position="370"/>
    </location>
</feature>
<keyword evidence="13" id="KW-0653">Protein transport</keyword>
<evidence type="ECO:0000256" key="1">
    <source>
        <dbReference type="ARBA" id="ARBA00002483"/>
    </source>
</evidence>
<comment type="subcellular location">
    <subcellularLocation>
        <location evidence="3">Chromosome</location>
        <location evidence="3">Centromere</location>
        <location evidence="3">Kinetochore</location>
    </subcellularLocation>
    <subcellularLocation>
        <location evidence="4">Lysosome membrane</location>
    </subcellularLocation>
    <subcellularLocation>
        <location evidence="2">Nucleus</location>
        <location evidence="2">Nuclear pore complex</location>
    </subcellularLocation>
</comment>
<keyword evidence="15" id="KW-0906">Nuclear pore complex</keyword>
<evidence type="ECO:0000256" key="13">
    <source>
        <dbReference type="ARBA" id="ARBA00022927"/>
    </source>
</evidence>
<keyword evidence="15" id="KW-0509">mRNA transport</keyword>
<dbReference type="PANTHER" id="PTHR11024:SF3">
    <property type="entry name" value="NUCLEOPORIN SEH1"/>
    <property type="match status" value="1"/>
</dbReference>
<evidence type="ECO:0000256" key="17">
    <source>
        <dbReference type="ARBA" id="ARBA00023242"/>
    </source>
</evidence>
<dbReference type="eggNOG" id="KOG2445">
    <property type="taxonomic scope" value="Eukaryota"/>
</dbReference>
<comment type="function">
    <text evidence="1">Component of the Nup107-160 subcomplex of the nuclear pore complex (NPC). The Nup107-160 subcomplex is required for the assembly of a functional NPC. The Nup107-160 subcomplex is also required for normal kinetochore microtubule attachment, mitotic progression and chromosome segregation. This subunit plays a role in recruitment of the Nup107-160 subcomplex to the kinetochore.</text>
</comment>
<keyword evidence="9" id="KW-0677">Repeat</keyword>
<dbReference type="PANTHER" id="PTHR11024">
    <property type="entry name" value="NUCLEAR PORE COMPLEX PROTEIN SEC13 / SEH1 FAMILY MEMBER"/>
    <property type="match status" value="1"/>
</dbReference>
<dbReference type="GO" id="GO:0031080">
    <property type="term" value="C:nuclear pore outer ring"/>
    <property type="evidence" value="ECO:0007669"/>
    <property type="project" value="TreeGrafter"/>
</dbReference>
<feature type="compositionally biased region" description="Low complexity" evidence="28">
    <location>
        <begin position="352"/>
        <end position="364"/>
    </location>
</feature>
<keyword evidence="6" id="KW-0813">Transport</keyword>
<dbReference type="InterPro" id="IPR037363">
    <property type="entry name" value="Sec13/Seh1_fam"/>
</dbReference>
<dbReference type="AlphaFoldDB" id="S7MUL9"/>
<evidence type="ECO:0000256" key="5">
    <source>
        <dbReference type="ARBA" id="ARBA00010102"/>
    </source>
</evidence>
<keyword evidence="16" id="KW-0458">Lysosome</keyword>
<evidence type="ECO:0000256" key="9">
    <source>
        <dbReference type="ARBA" id="ARBA00022737"/>
    </source>
</evidence>
<evidence type="ECO:0000256" key="25">
    <source>
        <dbReference type="ARBA" id="ARBA00082440"/>
    </source>
</evidence>
<dbReference type="Pfam" id="PF00400">
    <property type="entry name" value="WD40"/>
    <property type="match status" value="3"/>
</dbReference>
<dbReference type="SUPFAM" id="SSF50978">
    <property type="entry name" value="WD40 repeat-like"/>
    <property type="match status" value="1"/>
</dbReference>
<dbReference type="PROSITE" id="PS50294">
    <property type="entry name" value="WD_REPEATS_REGION"/>
    <property type="match status" value="1"/>
</dbReference>
<evidence type="ECO:0000256" key="6">
    <source>
        <dbReference type="ARBA" id="ARBA00022448"/>
    </source>
</evidence>
<dbReference type="GO" id="GO:1904263">
    <property type="term" value="P:positive regulation of TORC1 signaling"/>
    <property type="evidence" value="ECO:0007669"/>
    <property type="project" value="TreeGrafter"/>
</dbReference>
<evidence type="ECO:0000256" key="10">
    <source>
        <dbReference type="ARBA" id="ARBA00022776"/>
    </source>
</evidence>
<feature type="region of interest" description="Disordered" evidence="28">
    <location>
        <begin position="304"/>
        <end position="334"/>
    </location>
</feature>
<name>S7MUL9_MYOBR</name>
<dbReference type="Pfam" id="PF25765">
    <property type="entry name" value="PLK4_bind_CEP192"/>
    <property type="match status" value="1"/>
</dbReference>
<organism evidence="29 30">
    <name type="scientific">Myotis brandtii</name>
    <name type="common">Brandt's bat</name>
    <dbReference type="NCBI Taxonomy" id="109478"/>
    <lineage>
        <taxon>Eukaryota</taxon>
        <taxon>Metazoa</taxon>
        <taxon>Chordata</taxon>
        <taxon>Craniata</taxon>
        <taxon>Vertebrata</taxon>
        <taxon>Euteleostomi</taxon>
        <taxon>Mammalia</taxon>
        <taxon>Eutheria</taxon>
        <taxon>Laurasiatheria</taxon>
        <taxon>Chiroptera</taxon>
        <taxon>Yangochiroptera</taxon>
        <taxon>Vespertilionidae</taxon>
        <taxon>Myotis</taxon>
    </lineage>
</organism>
<evidence type="ECO:0000256" key="20">
    <source>
        <dbReference type="ARBA" id="ARBA00045501"/>
    </source>
</evidence>
<evidence type="ECO:0000256" key="14">
    <source>
        <dbReference type="ARBA" id="ARBA00023010"/>
    </source>
</evidence>
<dbReference type="FunFam" id="2.130.10.10:FF:000063">
    <property type="entry name" value="SEH1 like nucleoporin"/>
    <property type="match status" value="1"/>
</dbReference>
<evidence type="ECO:0000256" key="4">
    <source>
        <dbReference type="ARBA" id="ARBA00004656"/>
    </source>
</evidence>
<dbReference type="GO" id="GO:0035859">
    <property type="term" value="C:Seh1-associated complex"/>
    <property type="evidence" value="ECO:0007669"/>
    <property type="project" value="TreeGrafter"/>
</dbReference>
<keyword evidence="14" id="KW-0811">Translocation</keyword>
<dbReference type="GO" id="GO:0000776">
    <property type="term" value="C:kinetochore"/>
    <property type="evidence" value="ECO:0007669"/>
    <property type="project" value="UniProtKB-KW"/>
</dbReference>
<dbReference type="GO" id="GO:0015031">
    <property type="term" value="P:protein transport"/>
    <property type="evidence" value="ECO:0007669"/>
    <property type="project" value="UniProtKB-KW"/>
</dbReference>
<evidence type="ECO:0000256" key="26">
    <source>
        <dbReference type="ARBA" id="ARBA00083053"/>
    </source>
</evidence>
<dbReference type="GO" id="GO:0007059">
    <property type="term" value="P:chromosome segregation"/>
    <property type="evidence" value="ECO:0007669"/>
    <property type="project" value="UniProtKB-KW"/>
</dbReference>
<dbReference type="InterPro" id="IPR001680">
    <property type="entry name" value="WD40_rpt"/>
</dbReference>
<dbReference type="GO" id="GO:0005198">
    <property type="term" value="F:structural molecule activity"/>
    <property type="evidence" value="ECO:0007669"/>
    <property type="project" value="InterPro"/>
</dbReference>
<keyword evidence="19" id="KW-0137">Centromere</keyword>
<keyword evidence="30" id="KW-1185">Reference proteome</keyword>
<evidence type="ECO:0000256" key="22">
    <source>
        <dbReference type="ARBA" id="ARBA00069334"/>
    </source>
</evidence>
<keyword evidence="12" id="KW-0995">Kinetochore</keyword>
<evidence type="ECO:0000256" key="8">
    <source>
        <dbReference type="ARBA" id="ARBA00022618"/>
    </source>
</evidence>
<keyword evidence="8" id="KW-0132">Cell division</keyword>
<comment type="function">
    <text evidence="20">As a component of the GATOR2 complex, functions as an activator of the amino acid-sensing branch of the mTORC1 signaling pathway. The GATOR2 complex indirectly activates mTORC1 through the inhibition of the GATOR1 subcomplex. GATOR2 probably acts as an E3 ubiquitin-protein ligase toward GATOR1. In the presence of abundant amino acids, the GATOR2 complex mediates ubiquitination of the NPRL2 core component of the GATOR1 complex, leading to GATOR1 inactivation. In the absence of amino acids, GATOR2 is inhibited, activating the GATOR1 complex. Within the GATOR2 complex, SEC13 and SEH1L are required to stabilize the complex.</text>
</comment>
<evidence type="ECO:0000256" key="24">
    <source>
        <dbReference type="ARBA" id="ARBA00079639"/>
    </source>
</evidence>
<evidence type="ECO:0000256" key="3">
    <source>
        <dbReference type="ARBA" id="ARBA00004629"/>
    </source>
</evidence>
<evidence type="ECO:0000256" key="16">
    <source>
        <dbReference type="ARBA" id="ARBA00023228"/>
    </source>
</evidence>
<evidence type="ECO:0000256" key="7">
    <source>
        <dbReference type="ARBA" id="ARBA00022574"/>
    </source>
</evidence>
<dbReference type="EMBL" id="KE162428">
    <property type="protein sequence ID" value="EPQ08211.1"/>
    <property type="molecule type" value="Genomic_DNA"/>
</dbReference>
<evidence type="ECO:0000256" key="21">
    <source>
        <dbReference type="ARBA" id="ARBA00063713"/>
    </source>
</evidence>
<keyword evidence="10" id="KW-0498">Mitosis</keyword>
<evidence type="ECO:0000256" key="19">
    <source>
        <dbReference type="ARBA" id="ARBA00023328"/>
    </source>
</evidence>
<gene>
    <name evidence="29" type="ORF">D623_10029861</name>
</gene>